<keyword evidence="3" id="KW-0808">Transferase</keyword>
<dbReference type="InterPro" id="IPR001245">
    <property type="entry name" value="Ser-Thr/Tyr_kinase_cat_dom"/>
</dbReference>
<evidence type="ECO:0000256" key="5">
    <source>
        <dbReference type="ARBA" id="ARBA00022777"/>
    </source>
</evidence>
<keyword evidence="4" id="KW-0547">Nucleotide-binding</keyword>
<organism evidence="10 11">
    <name type="scientific">Prunus persica</name>
    <name type="common">Peach</name>
    <name type="synonym">Amygdalus persica</name>
    <dbReference type="NCBI Taxonomy" id="3760"/>
    <lineage>
        <taxon>Eukaryota</taxon>
        <taxon>Viridiplantae</taxon>
        <taxon>Streptophyta</taxon>
        <taxon>Embryophyta</taxon>
        <taxon>Tracheophyta</taxon>
        <taxon>Spermatophyta</taxon>
        <taxon>Magnoliopsida</taxon>
        <taxon>eudicotyledons</taxon>
        <taxon>Gunneridae</taxon>
        <taxon>Pentapetalae</taxon>
        <taxon>rosids</taxon>
        <taxon>fabids</taxon>
        <taxon>Rosales</taxon>
        <taxon>Rosaceae</taxon>
        <taxon>Amygdaloideae</taxon>
        <taxon>Amygdaleae</taxon>
        <taxon>Prunus</taxon>
    </lineage>
</organism>
<dbReference type="GO" id="GO:0005886">
    <property type="term" value="C:plasma membrane"/>
    <property type="evidence" value="ECO:0000318"/>
    <property type="project" value="GO_Central"/>
</dbReference>
<name>M5WNA3_PRUPE</name>
<comment type="catalytic activity">
    <reaction evidence="8">
        <text>L-seryl-[protein] + ATP = O-phospho-L-seryl-[protein] + ADP + H(+)</text>
        <dbReference type="Rhea" id="RHEA:17989"/>
        <dbReference type="Rhea" id="RHEA-COMP:9863"/>
        <dbReference type="Rhea" id="RHEA-COMP:11604"/>
        <dbReference type="ChEBI" id="CHEBI:15378"/>
        <dbReference type="ChEBI" id="CHEBI:29999"/>
        <dbReference type="ChEBI" id="CHEBI:30616"/>
        <dbReference type="ChEBI" id="CHEBI:83421"/>
        <dbReference type="ChEBI" id="CHEBI:456216"/>
        <dbReference type="EC" id="2.7.11.1"/>
    </reaction>
</comment>
<dbReference type="Proteomes" id="UP000006882">
    <property type="component" value="Chromosome G6"/>
</dbReference>
<dbReference type="EMBL" id="CM007656">
    <property type="protein sequence ID" value="ONI01531.1"/>
    <property type="molecule type" value="Genomic_DNA"/>
</dbReference>
<dbReference type="GO" id="GO:0007165">
    <property type="term" value="P:signal transduction"/>
    <property type="evidence" value="ECO:0000318"/>
    <property type="project" value="GO_Central"/>
</dbReference>
<dbReference type="FunFam" id="1.10.510.10:FF:001023">
    <property type="entry name" value="Os07g0541700 protein"/>
    <property type="match status" value="1"/>
</dbReference>
<dbReference type="GO" id="GO:0006955">
    <property type="term" value="P:immune response"/>
    <property type="evidence" value="ECO:0000318"/>
    <property type="project" value="GO_Central"/>
</dbReference>
<dbReference type="AlphaFoldDB" id="M5WNA3"/>
<dbReference type="InterPro" id="IPR000719">
    <property type="entry name" value="Prot_kinase_dom"/>
</dbReference>
<feature type="domain" description="Protein kinase" evidence="9">
    <location>
        <begin position="1"/>
        <end position="235"/>
    </location>
</feature>
<keyword evidence="6" id="KW-0067">ATP-binding</keyword>
<dbReference type="OMA" id="LMMESET"/>
<dbReference type="PANTHER" id="PTHR27002:SF932">
    <property type="entry name" value="RECEPTOR-LIKE SERINE_THREONINE-PROTEIN KINASE"/>
    <property type="match status" value="1"/>
</dbReference>
<dbReference type="SUPFAM" id="SSF56112">
    <property type="entry name" value="Protein kinase-like (PK-like)"/>
    <property type="match status" value="1"/>
</dbReference>
<dbReference type="InterPro" id="IPR011009">
    <property type="entry name" value="Kinase-like_dom_sf"/>
</dbReference>
<evidence type="ECO:0000313" key="11">
    <source>
        <dbReference type="Proteomes" id="UP000006882"/>
    </source>
</evidence>
<keyword evidence="2" id="KW-0723">Serine/threonine-protein kinase</keyword>
<protein>
    <recommendedName>
        <fullName evidence="1">non-specific serine/threonine protein kinase</fullName>
        <ecNumber evidence="1">2.7.11.1</ecNumber>
    </recommendedName>
</protein>
<evidence type="ECO:0000313" key="10">
    <source>
        <dbReference type="EMBL" id="ONI01531.1"/>
    </source>
</evidence>
<accession>M5WNA3</accession>
<sequence length="235" mass="27208">MLHLLQTTFLKKTSLEWGYDGNLLGLQEVDVKRLLRKTHRGLNEFKNEISLIAKLQRMNLQAQIDWRKHFEIIEEISRRVFYLNRDHRLRKIPRDLKSSNILLVGDMIPQISEFGISIIFGGSQNEAYTTLVVGTYYMSPKYAMEDLFSVKAVYSFAVELLEIGNLLGLQEVGVKILSRRIDQGLEKFKSEISLIANMVLYVQDSPISRLTMPSMVLMMESETTLLQAQNPIYRF</sequence>
<evidence type="ECO:0000256" key="8">
    <source>
        <dbReference type="ARBA" id="ARBA00048679"/>
    </source>
</evidence>
<evidence type="ECO:0000256" key="6">
    <source>
        <dbReference type="ARBA" id="ARBA00022840"/>
    </source>
</evidence>
<dbReference type="PANTHER" id="PTHR27002">
    <property type="entry name" value="RECEPTOR-LIKE SERINE/THREONINE-PROTEIN KINASE SD1-8"/>
    <property type="match status" value="1"/>
</dbReference>
<dbReference type="Gene3D" id="1.10.510.10">
    <property type="entry name" value="Transferase(Phosphotransferase) domain 1"/>
    <property type="match status" value="1"/>
</dbReference>
<evidence type="ECO:0000256" key="3">
    <source>
        <dbReference type="ARBA" id="ARBA00022679"/>
    </source>
</evidence>
<evidence type="ECO:0000256" key="1">
    <source>
        <dbReference type="ARBA" id="ARBA00012513"/>
    </source>
</evidence>
<comment type="catalytic activity">
    <reaction evidence="7">
        <text>L-threonyl-[protein] + ATP = O-phospho-L-threonyl-[protein] + ADP + H(+)</text>
        <dbReference type="Rhea" id="RHEA:46608"/>
        <dbReference type="Rhea" id="RHEA-COMP:11060"/>
        <dbReference type="Rhea" id="RHEA-COMP:11605"/>
        <dbReference type="ChEBI" id="CHEBI:15378"/>
        <dbReference type="ChEBI" id="CHEBI:30013"/>
        <dbReference type="ChEBI" id="CHEBI:30616"/>
        <dbReference type="ChEBI" id="CHEBI:61977"/>
        <dbReference type="ChEBI" id="CHEBI:456216"/>
        <dbReference type="EC" id="2.7.11.1"/>
    </reaction>
</comment>
<evidence type="ECO:0000259" key="9">
    <source>
        <dbReference type="PROSITE" id="PS50011"/>
    </source>
</evidence>
<dbReference type="EC" id="2.7.11.1" evidence="1"/>
<keyword evidence="5" id="KW-0418">Kinase</keyword>
<evidence type="ECO:0000256" key="4">
    <source>
        <dbReference type="ARBA" id="ARBA00022741"/>
    </source>
</evidence>
<dbReference type="Gramene" id="ONI01531">
    <property type="protein sequence ID" value="ONI01531"/>
    <property type="gene ID" value="PRUPE_6G144600"/>
</dbReference>
<reference evidence="10 11" key="1">
    <citation type="journal article" date="2013" name="Nat. Genet.">
        <title>The high-quality draft genome of peach (Prunus persica) identifies unique patterns of genetic diversity, domestication and genome evolution.</title>
        <authorList>
            <consortium name="International Peach Genome Initiative"/>
            <person name="Verde I."/>
            <person name="Abbott A.G."/>
            <person name="Scalabrin S."/>
            <person name="Jung S."/>
            <person name="Shu S."/>
            <person name="Marroni F."/>
            <person name="Zhebentyayeva T."/>
            <person name="Dettori M.T."/>
            <person name="Grimwood J."/>
            <person name="Cattonaro F."/>
            <person name="Zuccolo A."/>
            <person name="Rossini L."/>
            <person name="Jenkins J."/>
            <person name="Vendramin E."/>
            <person name="Meisel L.A."/>
            <person name="Decroocq V."/>
            <person name="Sosinski B."/>
            <person name="Prochnik S."/>
            <person name="Mitros T."/>
            <person name="Policriti A."/>
            <person name="Cipriani G."/>
            <person name="Dondini L."/>
            <person name="Ficklin S."/>
            <person name="Goodstein D.M."/>
            <person name="Xuan P."/>
            <person name="Del Fabbro C."/>
            <person name="Aramini V."/>
            <person name="Copetti D."/>
            <person name="Gonzalez S."/>
            <person name="Horner D.S."/>
            <person name="Falchi R."/>
            <person name="Lucas S."/>
            <person name="Mica E."/>
            <person name="Maldonado J."/>
            <person name="Lazzari B."/>
            <person name="Bielenberg D."/>
            <person name="Pirona R."/>
            <person name="Miculan M."/>
            <person name="Barakat A."/>
            <person name="Testolin R."/>
            <person name="Stella A."/>
            <person name="Tartarini S."/>
            <person name="Tonutti P."/>
            <person name="Arus P."/>
            <person name="Orellana A."/>
            <person name="Wells C."/>
            <person name="Main D."/>
            <person name="Vizzotto G."/>
            <person name="Silva H."/>
            <person name="Salamini F."/>
            <person name="Schmutz J."/>
            <person name="Morgante M."/>
            <person name="Rokhsar D.S."/>
        </authorList>
    </citation>
    <scope>NUCLEOTIDE SEQUENCE [LARGE SCALE GENOMIC DNA]</scope>
    <source>
        <strain evidence="11">cv. Nemared</strain>
    </source>
</reference>
<keyword evidence="11" id="KW-1185">Reference proteome</keyword>
<dbReference type="HOGENOM" id="CLU_1181884_0_0_1"/>
<dbReference type="eggNOG" id="ENOG502QSUU">
    <property type="taxonomic scope" value="Eukaryota"/>
</dbReference>
<evidence type="ECO:0000256" key="2">
    <source>
        <dbReference type="ARBA" id="ARBA00022527"/>
    </source>
</evidence>
<dbReference type="Pfam" id="PF07714">
    <property type="entry name" value="PK_Tyr_Ser-Thr"/>
    <property type="match status" value="1"/>
</dbReference>
<dbReference type="Gene3D" id="3.30.200.20">
    <property type="entry name" value="Phosphorylase Kinase, domain 1"/>
    <property type="match status" value="1"/>
</dbReference>
<dbReference type="PROSITE" id="PS50011">
    <property type="entry name" value="PROTEIN_KINASE_DOM"/>
    <property type="match status" value="1"/>
</dbReference>
<evidence type="ECO:0000256" key="7">
    <source>
        <dbReference type="ARBA" id="ARBA00047899"/>
    </source>
</evidence>
<dbReference type="GO" id="GO:0004674">
    <property type="term" value="F:protein serine/threonine kinase activity"/>
    <property type="evidence" value="ECO:0000318"/>
    <property type="project" value="GO_Central"/>
</dbReference>
<proteinExistence type="predicted"/>
<dbReference type="GO" id="GO:0005524">
    <property type="term" value="F:ATP binding"/>
    <property type="evidence" value="ECO:0007669"/>
    <property type="project" value="UniProtKB-KW"/>
</dbReference>
<gene>
    <name evidence="10" type="ORF">PRUPE_6G144600</name>
</gene>